<dbReference type="SUPFAM" id="SSF54786">
    <property type="entry name" value="YcfA/nrd intein domain"/>
    <property type="match status" value="1"/>
</dbReference>
<dbReference type="EMBL" id="AP012275">
    <property type="protein sequence ID" value="BAO45792.1"/>
    <property type="molecule type" value="Genomic_DNA"/>
</dbReference>
<keyword evidence="2" id="KW-1185">Reference proteome</keyword>
<evidence type="ECO:0000313" key="2">
    <source>
        <dbReference type="Proteomes" id="UP000031631"/>
    </source>
</evidence>
<name>A0A7U6GLL0_9GAMM</name>
<accession>A0A7U6GLL0</accession>
<dbReference type="AlphaFoldDB" id="A0A7U6GLL0"/>
<dbReference type="KEGG" id="tbn:TBH_P219"/>
<evidence type="ECO:0008006" key="3">
    <source>
        <dbReference type="Google" id="ProtNLM"/>
    </source>
</evidence>
<dbReference type="OrthoDB" id="308644at2"/>
<geneLocation type="plasmid" evidence="2">
    <name>pTBH13 DNA</name>
</geneLocation>
<keyword evidence="1" id="KW-0614">Plasmid</keyword>
<dbReference type="RefSeq" id="WP_041071724.1">
    <property type="nucleotide sequence ID" value="NZ_AP012275.1"/>
</dbReference>
<gene>
    <name evidence="1" type="ORF">TBH_P219</name>
</gene>
<sequence>MGKHEKVMEKILRGTSDANIAFDDIRGVLLHLGFDERIRGSHHIYRKKGIDEKINMQRSGSKAKPYQVRQIREVLLKYHLMGE</sequence>
<evidence type="ECO:0000313" key="1">
    <source>
        <dbReference type="EMBL" id="BAO45792.1"/>
    </source>
</evidence>
<protein>
    <recommendedName>
        <fullName evidence="3">Type II toxin-antitoxin system HicA family toxin</fullName>
    </recommendedName>
</protein>
<dbReference type="Proteomes" id="UP000031631">
    <property type="component" value="Plasmid pTBH13"/>
</dbReference>
<organism evidence="1 2">
    <name type="scientific">Thiolapillus brandeum</name>
    <dbReference type="NCBI Taxonomy" id="1076588"/>
    <lineage>
        <taxon>Bacteria</taxon>
        <taxon>Pseudomonadati</taxon>
        <taxon>Pseudomonadota</taxon>
        <taxon>Gammaproteobacteria</taxon>
        <taxon>Chromatiales</taxon>
        <taxon>Sedimenticolaceae</taxon>
        <taxon>Thiolapillus</taxon>
    </lineage>
</organism>
<proteinExistence type="predicted"/>
<reference evidence="1 2" key="1">
    <citation type="journal article" date="2014" name="PLoS ONE">
        <title>Physiological and genomic features of a novel sulfur-oxidizing gammaproteobacterium belonging to a previously uncultivated symbiotic lineage isolated from a hydrothermal vent.</title>
        <authorList>
            <person name="Nunoura T."/>
            <person name="Takaki Y."/>
            <person name="Kazama H."/>
            <person name="Kakuta J."/>
            <person name="Shimamura S."/>
            <person name="Makita H."/>
            <person name="Hirai M."/>
            <person name="Miyazaki M."/>
            <person name="Takai K."/>
        </authorList>
    </citation>
    <scope>NUCLEOTIDE SEQUENCE [LARGE SCALE GENOMIC DNA]</scope>
    <source>
        <strain evidence="1 2">Hiromi1</strain>
        <plasmid evidence="1">pTBH13</plasmid>
    </source>
</reference>